<dbReference type="InterPro" id="IPR000326">
    <property type="entry name" value="PAP2/HPO"/>
</dbReference>
<dbReference type="InterPro" id="IPR016064">
    <property type="entry name" value="NAD/diacylglycerol_kinase_sf"/>
</dbReference>
<dbReference type="PANTHER" id="PTHR12358">
    <property type="entry name" value="SPHINGOSINE KINASE"/>
    <property type="match status" value="1"/>
</dbReference>
<dbReference type="EMBL" id="JADKPN010000001">
    <property type="protein sequence ID" value="MBF4762153.1"/>
    <property type="molecule type" value="Genomic_DNA"/>
</dbReference>
<evidence type="ECO:0000313" key="12">
    <source>
        <dbReference type="Proteomes" id="UP000640489"/>
    </source>
</evidence>
<protein>
    <submittedName>
        <fullName evidence="11">Phosphatase PAP2 family protein</fullName>
    </submittedName>
</protein>
<dbReference type="Pfam" id="PF00781">
    <property type="entry name" value="DAGK_cat"/>
    <property type="match status" value="1"/>
</dbReference>
<feature type="transmembrane region" description="Helical" evidence="9">
    <location>
        <begin position="177"/>
        <end position="193"/>
    </location>
</feature>
<comment type="caution">
    <text evidence="11">The sequence shown here is derived from an EMBL/GenBank/DDBJ whole genome shotgun (WGS) entry which is preliminary data.</text>
</comment>
<gene>
    <name evidence="11" type="ORF">ISU07_03355</name>
</gene>
<keyword evidence="9" id="KW-1133">Transmembrane helix</keyword>
<evidence type="ECO:0000256" key="2">
    <source>
        <dbReference type="ARBA" id="ARBA00005983"/>
    </source>
</evidence>
<dbReference type="InterPro" id="IPR045540">
    <property type="entry name" value="YegS/DAGK_C"/>
</dbReference>
<evidence type="ECO:0000259" key="10">
    <source>
        <dbReference type="PROSITE" id="PS50146"/>
    </source>
</evidence>
<comment type="cofactor">
    <cofactor evidence="1">
        <name>Mg(2+)</name>
        <dbReference type="ChEBI" id="CHEBI:18420"/>
    </cofactor>
</comment>
<evidence type="ECO:0000256" key="1">
    <source>
        <dbReference type="ARBA" id="ARBA00001946"/>
    </source>
</evidence>
<feature type="transmembrane region" description="Helical" evidence="9">
    <location>
        <begin position="205"/>
        <end position="223"/>
    </location>
</feature>
<dbReference type="InterPro" id="IPR017438">
    <property type="entry name" value="ATP-NAD_kinase_N"/>
</dbReference>
<proteinExistence type="inferred from homology"/>
<dbReference type="GO" id="GO:0005524">
    <property type="term" value="F:ATP binding"/>
    <property type="evidence" value="ECO:0007669"/>
    <property type="project" value="UniProtKB-KW"/>
</dbReference>
<dbReference type="Pfam" id="PF01569">
    <property type="entry name" value="PAP2"/>
    <property type="match status" value="1"/>
</dbReference>
<keyword evidence="12" id="KW-1185">Reference proteome</keyword>
<keyword evidence="6" id="KW-0067">ATP-binding</keyword>
<evidence type="ECO:0000256" key="5">
    <source>
        <dbReference type="ARBA" id="ARBA00022777"/>
    </source>
</evidence>
<dbReference type="Proteomes" id="UP000640489">
    <property type="component" value="Unassembled WGS sequence"/>
</dbReference>
<dbReference type="PANTHER" id="PTHR12358:SF54">
    <property type="entry name" value="SPHINGOSINE KINASE RELATED PROTEIN"/>
    <property type="match status" value="1"/>
</dbReference>
<dbReference type="SMART" id="SM00046">
    <property type="entry name" value="DAGKc"/>
    <property type="match status" value="1"/>
</dbReference>
<evidence type="ECO:0000256" key="8">
    <source>
        <dbReference type="ARBA" id="ARBA00023264"/>
    </source>
</evidence>
<dbReference type="SUPFAM" id="SSF111331">
    <property type="entry name" value="NAD kinase/diacylglycerol kinase-like"/>
    <property type="match status" value="1"/>
</dbReference>
<reference evidence="11" key="1">
    <citation type="submission" date="2020-11" db="EMBL/GenBank/DDBJ databases">
        <title>Nocardioides sp. nov., isolated from Soil of Cynanchum wilfordii Hemsley rhizosphere.</title>
        <authorList>
            <person name="Lee J.-S."/>
            <person name="Suh M.K."/>
            <person name="Kim J.-S."/>
        </authorList>
    </citation>
    <scope>NUCLEOTIDE SEQUENCE</scope>
    <source>
        <strain evidence="11">KCTC 19275</strain>
    </source>
</reference>
<evidence type="ECO:0000256" key="7">
    <source>
        <dbReference type="ARBA" id="ARBA00023209"/>
    </source>
</evidence>
<keyword evidence="5" id="KW-0418">Kinase</keyword>
<dbReference type="InterPro" id="IPR050187">
    <property type="entry name" value="Lipid_Phosphate_FormReg"/>
</dbReference>
<dbReference type="InterPro" id="IPR001206">
    <property type="entry name" value="Diacylglycerol_kinase_cat_dom"/>
</dbReference>
<accession>A0A930V929</accession>
<feature type="transmembrane region" description="Helical" evidence="9">
    <location>
        <begin position="24"/>
        <end position="44"/>
    </location>
</feature>
<keyword evidence="9" id="KW-0812">Transmembrane</keyword>
<dbReference type="PROSITE" id="PS50146">
    <property type="entry name" value="DAGK"/>
    <property type="match status" value="1"/>
</dbReference>
<sequence>MPPVDEVAASRSWHDPGVLDRPRVITLSWAALCLALFGVLAWAVTAERAPLGALDDEGRSLERWTDHHDSVRSVLRFVEVWFNTGPVLVATGVLVVLMLVRGHQRAAVYATLVVLSTWGITTWVKIAVGRDRPEWQSDLDRVLSRSFPSGHTSANAALMAVICVLVAMLVRRSQVRRLVYVLAGLEVLLIWADRVLLGRHFPTDVLGGTLLAIGMALFWLALFNPLPRSHAAKAVPLHEAIPGNRQLAVVLNPSKVEDVAQFRSIVSAMAAESGWSTPTWLYTTVEDPGTGMAEAAAVSGADLVLVCGGDGTVREVCAELAGTGIPVGIVPAGTGNLLARNLEIPLFLRSAIDVALNGQDRAIDMVEVSGDGFADTHFMVMAGMGLDAAIMEGVNEDIKRRVGWIAYVLSGVRALMSPVVKVEISVDGGEYTTYRARTVVVGNVGFLQAGMPLLPDASIDDGVLDVVVLFPKRFLSWLPLVARVLSKRRRVDETIGRLTGQTVVIRASSDTPRQLDGDSIGPGRELRMHCVHGRLLVRVPR</sequence>
<keyword evidence="7" id="KW-0444">Lipid biosynthesis</keyword>
<dbReference type="GO" id="GO:0008654">
    <property type="term" value="P:phospholipid biosynthetic process"/>
    <property type="evidence" value="ECO:0007669"/>
    <property type="project" value="UniProtKB-KW"/>
</dbReference>
<keyword evidence="3" id="KW-0808">Transferase</keyword>
<feature type="domain" description="DAGKc" evidence="10">
    <location>
        <begin position="242"/>
        <end position="372"/>
    </location>
</feature>
<feature type="transmembrane region" description="Helical" evidence="9">
    <location>
        <begin position="80"/>
        <end position="100"/>
    </location>
</feature>
<dbReference type="Gene3D" id="3.40.50.10330">
    <property type="entry name" value="Probable inorganic polyphosphate/atp-NAD kinase, domain 1"/>
    <property type="match status" value="1"/>
</dbReference>
<keyword evidence="4" id="KW-0547">Nucleotide-binding</keyword>
<dbReference type="CDD" id="cd03392">
    <property type="entry name" value="PAP2_like_2"/>
    <property type="match status" value="1"/>
</dbReference>
<organism evidence="11 12">
    <name type="scientific">Nocardioides islandensis</name>
    <dbReference type="NCBI Taxonomy" id="433663"/>
    <lineage>
        <taxon>Bacteria</taxon>
        <taxon>Bacillati</taxon>
        <taxon>Actinomycetota</taxon>
        <taxon>Actinomycetes</taxon>
        <taxon>Propionibacteriales</taxon>
        <taxon>Nocardioidaceae</taxon>
        <taxon>Nocardioides</taxon>
    </lineage>
</organism>
<evidence type="ECO:0000313" key="11">
    <source>
        <dbReference type="EMBL" id="MBF4762153.1"/>
    </source>
</evidence>
<dbReference type="Pfam" id="PF19279">
    <property type="entry name" value="YegS_C"/>
    <property type="match status" value="1"/>
</dbReference>
<dbReference type="GO" id="GO:0016301">
    <property type="term" value="F:kinase activity"/>
    <property type="evidence" value="ECO:0007669"/>
    <property type="project" value="UniProtKB-KW"/>
</dbReference>
<dbReference type="AlphaFoldDB" id="A0A930V929"/>
<keyword evidence="7" id="KW-0443">Lipid metabolism</keyword>
<evidence type="ECO:0000256" key="3">
    <source>
        <dbReference type="ARBA" id="ARBA00022679"/>
    </source>
</evidence>
<dbReference type="SMART" id="SM00014">
    <property type="entry name" value="acidPPc"/>
    <property type="match status" value="1"/>
</dbReference>
<dbReference type="SUPFAM" id="SSF48317">
    <property type="entry name" value="Acid phosphatase/Vanadium-dependent haloperoxidase"/>
    <property type="match status" value="1"/>
</dbReference>
<dbReference type="InterPro" id="IPR036938">
    <property type="entry name" value="PAP2/HPO_sf"/>
</dbReference>
<comment type="similarity">
    <text evidence="2">Belongs to the diacylglycerol/lipid kinase family.</text>
</comment>
<dbReference type="Gene3D" id="1.20.144.10">
    <property type="entry name" value="Phosphatidic acid phosphatase type 2/haloperoxidase"/>
    <property type="match status" value="1"/>
</dbReference>
<dbReference type="Gene3D" id="2.60.200.40">
    <property type="match status" value="1"/>
</dbReference>
<keyword evidence="7" id="KW-0594">Phospholipid biosynthesis</keyword>
<keyword evidence="8" id="KW-1208">Phospholipid metabolism</keyword>
<name>A0A930V929_9ACTN</name>
<feature type="transmembrane region" description="Helical" evidence="9">
    <location>
        <begin position="148"/>
        <end position="170"/>
    </location>
</feature>
<evidence type="ECO:0000256" key="9">
    <source>
        <dbReference type="SAM" id="Phobius"/>
    </source>
</evidence>
<keyword evidence="9" id="KW-0472">Membrane</keyword>
<evidence type="ECO:0000256" key="6">
    <source>
        <dbReference type="ARBA" id="ARBA00022840"/>
    </source>
</evidence>
<evidence type="ECO:0000256" key="4">
    <source>
        <dbReference type="ARBA" id="ARBA00022741"/>
    </source>
</evidence>
<feature type="transmembrane region" description="Helical" evidence="9">
    <location>
        <begin position="107"/>
        <end position="128"/>
    </location>
</feature>